<sequence>MYARAMGWPHVAVYDGGWYEWSSNPHNPVARGERGPESSQ</sequence>
<protein>
    <submittedName>
        <fullName evidence="2">Thiosulfate sulfurtransferase ynjE</fullName>
        <ecNumber evidence="2">2.8.1.1</ecNumber>
    </submittedName>
</protein>
<dbReference type="InterPro" id="IPR001763">
    <property type="entry name" value="Rhodanese-like_dom"/>
</dbReference>
<feature type="domain" description="Rhodanese" evidence="1">
    <location>
        <begin position="1"/>
        <end position="30"/>
    </location>
</feature>
<evidence type="ECO:0000259" key="1">
    <source>
        <dbReference type="PROSITE" id="PS50206"/>
    </source>
</evidence>
<dbReference type="PROSITE" id="PS00683">
    <property type="entry name" value="RHODANESE_2"/>
    <property type="match status" value="1"/>
</dbReference>
<accession>A0A333G135</accession>
<dbReference type="AlphaFoldDB" id="A0A333G135"/>
<evidence type="ECO:0000313" key="2">
    <source>
        <dbReference type="EMBL" id="STW39760.1"/>
    </source>
</evidence>
<dbReference type="InterPro" id="IPR036873">
    <property type="entry name" value="Rhodanese-like_dom_sf"/>
</dbReference>
<dbReference type="SUPFAM" id="SSF52821">
    <property type="entry name" value="Rhodanese/Cell cycle control phosphatase"/>
    <property type="match status" value="1"/>
</dbReference>
<dbReference type="GO" id="GO:0004792">
    <property type="term" value="F:thiosulfate-cyanide sulfurtransferase activity"/>
    <property type="evidence" value="ECO:0007669"/>
    <property type="project" value="UniProtKB-EC"/>
</dbReference>
<dbReference type="EMBL" id="UGNC01000004">
    <property type="protein sequence ID" value="STW39760.1"/>
    <property type="molecule type" value="Genomic_DNA"/>
</dbReference>
<reference evidence="2 3" key="1">
    <citation type="submission" date="2018-06" db="EMBL/GenBank/DDBJ databases">
        <authorList>
            <consortium name="Pathogen Informatics"/>
            <person name="Doyle S."/>
        </authorList>
    </citation>
    <scope>NUCLEOTIDE SEQUENCE [LARGE SCALE GENOMIC DNA]</scope>
    <source>
        <strain evidence="2 3">NCTC9617</strain>
    </source>
</reference>
<dbReference type="InterPro" id="IPR001307">
    <property type="entry name" value="Thiosulphate_STrfase_CS"/>
</dbReference>
<dbReference type="PROSITE" id="PS50206">
    <property type="entry name" value="RHODANESE_3"/>
    <property type="match status" value="1"/>
</dbReference>
<keyword evidence="2" id="KW-0808">Transferase</keyword>
<gene>
    <name evidence="2" type="primary">ynjE_4</name>
    <name evidence="2" type="ORF">NCTC9617_01290</name>
</gene>
<organism evidence="2 3">
    <name type="scientific">Klebsiella pneumoniae</name>
    <dbReference type="NCBI Taxonomy" id="573"/>
    <lineage>
        <taxon>Bacteria</taxon>
        <taxon>Pseudomonadati</taxon>
        <taxon>Pseudomonadota</taxon>
        <taxon>Gammaproteobacteria</taxon>
        <taxon>Enterobacterales</taxon>
        <taxon>Enterobacteriaceae</taxon>
        <taxon>Klebsiella/Raoultella group</taxon>
        <taxon>Klebsiella</taxon>
        <taxon>Klebsiella pneumoniae complex</taxon>
    </lineage>
</organism>
<dbReference type="Proteomes" id="UP000255167">
    <property type="component" value="Unassembled WGS sequence"/>
</dbReference>
<name>A0A333G135_KLEPN</name>
<proteinExistence type="predicted"/>
<dbReference type="Gene3D" id="3.40.250.10">
    <property type="entry name" value="Rhodanese-like domain"/>
    <property type="match status" value="1"/>
</dbReference>
<evidence type="ECO:0000313" key="3">
    <source>
        <dbReference type="Proteomes" id="UP000255167"/>
    </source>
</evidence>
<dbReference type="EC" id="2.8.1.1" evidence="2"/>